<dbReference type="PRINTS" id="PR00420">
    <property type="entry name" value="RNGMNOXGNASE"/>
</dbReference>
<dbReference type="RefSeq" id="WP_214658874.1">
    <property type="nucleotide sequence ID" value="NZ_CP017634.1"/>
</dbReference>
<dbReference type="PANTHER" id="PTHR43765:SF2">
    <property type="entry name" value="2-DEHYDROPANTOATE 2-REDUCTASE"/>
    <property type="match status" value="1"/>
</dbReference>
<dbReference type="InterPro" id="IPR036291">
    <property type="entry name" value="NAD(P)-bd_dom_sf"/>
</dbReference>
<sequence>MRTVIVGAGAMGSLFGALLTEAGVEVLLYDIAEEQVNAINNHGLIIERDNRRRVIKIKATTQVSHLGIADLLIIFVKSYDTMTAIEEVKPCIRSHTQVLTLQNGEGNIEAIIKAVPSRQVLAGVTSHGAMLISPGIIRHNGGAKTFIGSVGKMEGSSVEAVAQLLNQGGIETVVCEDIKQAIWTKLIANAAINPLTAITGCCNGELLDEENLFVLMRNIVEEGKNVANAQKIRLFQDDMFDYVKSVCLATKKNKSSMLMDILKGRRTEIDAINGRIVLIGRKSNVNVPVNQCVTLLVQYMEK</sequence>
<evidence type="ECO:0000313" key="15">
    <source>
        <dbReference type="Proteomes" id="UP000323521"/>
    </source>
</evidence>
<evidence type="ECO:0000256" key="8">
    <source>
        <dbReference type="ARBA" id="ARBA00023002"/>
    </source>
</evidence>
<gene>
    <name evidence="14" type="ORF">DCMF_24510</name>
</gene>
<evidence type="ECO:0000256" key="7">
    <source>
        <dbReference type="ARBA" id="ARBA00022857"/>
    </source>
</evidence>
<dbReference type="InterPro" id="IPR008927">
    <property type="entry name" value="6-PGluconate_DH-like_C_sf"/>
</dbReference>
<keyword evidence="7 11" id="KW-0521">NADP</keyword>
<dbReference type="Pfam" id="PF02558">
    <property type="entry name" value="ApbA"/>
    <property type="match status" value="1"/>
</dbReference>
<evidence type="ECO:0000313" key="14">
    <source>
        <dbReference type="EMBL" id="ATW27493.1"/>
    </source>
</evidence>
<evidence type="ECO:0000259" key="13">
    <source>
        <dbReference type="Pfam" id="PF08546"/>
    </source>
</evidence>
<evidence type="ECO:0000259" key="12">
    <source>
        <dbReference type="Pfam" id="PF02558"/>
    </source>
</evidence>
<keyword evidence="6 11" id="KW-0566">Pantothenate biosynthesis</keyword>
<evidence type="ECO:0000256" key="2">
    <source>
        <dbReference type="ARBA" id="ARBA00004994"/>
    </source>
</evidence>
<dbReference type="EC" id="1.1.1.169" evidence="4 11"/>
<dbReference type="InterPro" id="IPR013752">
    <property type="entry name" value="KPA_reductase"/>
</dbReference>
<dbReference type="KEGG" id="fwa:DCMF_24510"/>
<dbReference type="InterPro" id="IPR013332">
    <property type="entry name" value="KPR_N"/>
</dbReference>
<dbReference type="GO" id="GO:0005737">
    <property type="term" value="C:cytoplasm"/>
    <property type="evidence" value="ECO:0007669"/>
    <property type="project" value="TreeGrafter"/>
</dbReference>
<dbReference type="InterPro" id="IPR050838">
    <property type="entry name" value="Ketopantoate_reductase"/>
</dbReference>
<evidence type="ECO:0000256" key="1">
    <source>
        <dbReference type="ARBA" id="ARBA00002919"/>
    </source>
</evidence>
<dbReference type="EMBL" id="CP017634">
    <property type="protein sequence ID" value="ATW27493.1"/>
    <property type="molecule type" value="Genomic_DNA"/>
</dbReference>
<dbReference type="SUPFAM" id="SSF51735">
    <property type="entry name" value="NAD(P)-binding Rossmann-fold domains"/>
    <property type="match status" value="1"/>
</dbReference>
<dbReference type="AlphaFoldDB" id="A0A3G1KYA2"/>
<comment type="pathway">
    <text evidence="2 11">Cofactor biosynthesis; (R)-pantothenate biosynthesis; (R)-pantoate from 3-methyl-2-oxobutanoate: step 2/2.</text>
</comment>
<evidence type="ECO:0000256" key="3">
    <source>
        <dbReference type="ARBA" id="ARBA00007870"/>
    </source>
</evidence>
<dbReference type="Proteomes" id="UP000323521">
    <property type="component" value="Chromosome"/>
</dbReference>
<dbReference type="UniPathway" id="UPA00028">
    <property type="reaction ID" value="UER00004"/>
</dbReference>
<evidence type="ECO:0000256" key="10">
    <source>
        <dbReference type="ARBA" id="ARBA00048793"/>
    </source>
</evidence>
<dbReference type="Gene3D" id="3.40.50.720">
    <property type="entry name" value="NAD(P)-binding Rossmann-like Domain"/>
    <property type="match status" value="1"/>
</dbReference>
<evidence type="ECO:0000256" key="6">
    <source>
        <dbReference type="ARBA" id="ARBA00022655"/>
    </source>
</evidence>
<dbReference type="FunFam" id="1.10.1040.10:FF:000017">
    <property type="entry name" value="2-dehydropantoate 2-reductase"/>
    <property type="match status" value="1"/>
</dbReference>
<proteinExistence type="inferred from homology"/>
<evidence type="ECO:0000256" key="4">
    <source>
        <dbReference type="ARBA" id="ARBA00013014"/>
    </source>
</evidence>
<dbReference type="Gene3D" id="1.10.1040.10">
    <property type="entry name" value="N-(1-d-carboxylethyl)-l-norvaline Dehydrogenase, domain 2"/>
    <property type="match status" value="1"/>
</dbReference>
<dbReference type="GO" id="GO:0050661">
    <property type="term" value="F:NADP binding"/>
    <property type="evidence" value="ECO:0007669"/>
    <property type="project" value="TreeGrafter"/>
</dbReference>
<dbReference type="PANTHER" id="PTHR43765">
    <property type="entry name" value="2-DEHYDROPANTOATE 2-REDUCTASE-RELATED"/>
    <property type="match status" value="1"/>
</dbReference>
<reference evidence="14 15" key="1">
    <citation type="submission" date="2016-10" db="EMBL/GenBank/DDBJ databases">
        <title>Complete Genome Sequence of Peptococcaceae strain DCMF.</title>
        <authorList>
            <person name="Edwards R.J."/>
            <person name="Holland S.I."/>
            <person name="Deshpande N.P."/>
            <person name="Wong Y.K."/>
            <person name="Ertan H."/>
            <person name="Manefield M."/>
            <person name="Russell T.L."/>
            <person name="Lee M.J."/>
        </authorList>
    </citation>
    <scope>NUCLEOTIDE SEQUENCE [LARGE SCALE GENOMIC DNA]</scope>
    <source>
        <strain evidence="14 15">DCMF</strain>
    </source>
</reference>
<comment type="function">
    <text evidence="1 11">Catalyzes the NADPH-dependent reduction of ketopantoate into pantoic acid.</text>
</comment>
<keyword evidence="15" id="KW-1185">Reference proteome</keyword>
<evidence type="ECO:0000256" key="5">
    <source>
        <dbReference type="ARBA" id="ARBA00019465"/>
    </source>
</evidence>
<comment type="similarity">
    <text evidence="3 11">Belongs to the ketopantoate reductase family.</text>
</comment>
<dbReference type="SUPFAM" id="SSF48179">
    <property type="entry name" value="6-phosphogluconate dehydrogenase C-terminal domain-like"/>
    <property type="match status" value="1"/>
</dbReference>
<evidence type="ECO:0000256" key="9">
    <source>
        <dbReference type="ARBA" id="ARBA00032024"/>
    </source>
</evidence>
<protein>
    <recommendedName>
        <fullName evidence="5 11">2-dehydropantoate 2-reductase</fullName>
        <ecNumber evidence="4 11">1.1.1.169</ecNumber>
    </recommendedName>
    <alternativeName>
        <fullName evidence="9 11">Ketopantoate reductase</fullName>
    </alternativeName>
</protein>
<keyword evidence="8 11" id="KW-0560">Oxidoreductase</keyword>
<organism evidence="14 15">
    <name type="scientific">Formimonas warabiya</name>
    <dbReference type="NCBI Taxonomy" id="1761012"/>
    <lineage>
        <taxon>Bacteria</taxon>
        <taxon>Bacillati</taxon>
        <taxon>Bacillota</taxon>
        <taxon>Clostridia</taxon>
        <taxon>Eubacteriales</taxon>
        <taxon>Peptococcaceae</taxon>
        <taxon>Candidatus Formimonas</taxon>
    </lineage>
</organism>
<dbReference type="GO" id="GO:0008677">
    <property type="term" value="F:2-dehydropantoate 2-reductase activity"/>
    <property type="evidence" value="ECO:0007669"/>
    <property type="project" value="UniProtKB-EC"/>
</dbReference>
<name>A0A3G1KYA2_FORW1</name>
<dbReference type="InterPro" id="IPR013328">
    <property type="entry name" value="6PGD_dom2"/>
</dbReference>
<dbReference type="NCBIfam" id="TIGR00745">
    <property type="entry name" value="apbA_panE"/>
    <property type="match status" value="1"/>
</dbReference>
<dbReference type="GO" id="GO:0015940">
    <property type="term" value="P:pantothenate biosynthetic process"/>
    <property type="evidence" value="ECO:0007669"/>
    <property type="project" value="UniProtKB-UniPathway"/>
</dbReference>
<dbReference type="Pfam" id="PF08546">
    <property type="entry name" value="ApbA_C"/>
    <property type="match status" value="1"/>
</dbReference>
<accession>A0A3G1KYA2</accession>
<comment type="catalytic activity">
    <reaction evidence="10 11">
        <text>(R)-pantoate + NADP(+) = 2-dehydropantoate + NADPH + H(+)</text>
        <dbReference type="Rhea" id="RHEA:16233"/>
        <dbReference type="ChEBI" id="CHEBI:11561"/>
        <dbReference type="ChEBI" id="CHEBI:15378"/>
        <dbReference type="ChEBI" id="CHEBI:15980"/>
        <dbReference type="ChEBI" id="CHEBI:57783"/>
        <dbReference type="ChEBI" id="CHEBI:58349"/>
        <dbReference type="EC" id="1.1.1.169"/>
    </reaction>
</comment>
<feature type="domain" description="Ketopantoate reductase C-terminal" evidence="13">
    <location>
        <begin position="177"/>
        <end position="299"/>
    </location>
</feature>
<evidence type="ECO:0000256" key="11">
    <source>
        <dbReference type="RuleBase" id="RU362068"/>
    </source>
</evidence>
<feature type="domain" description="Ketopantoate reductase N-terminal" evidence="12">
    <location>
        <begin position="4"/>
        <end position="150"/>
    </location>
</feature>
<dbReference type="InterPro" id="IPR003710">
    <property type="entry name" value="ApbA"/>
</dbReference>